<protein>
    <submittedName>
        <fullName evidence="14">Metabotropic glutamate receptor-like isoform X2</fullName>
    </submittedName>
</protein>
<keyword evidence="8" id="KW-0325">Glycoprotein</keyword>
<evidence type="ECO:0000256" key="8">
    <source>
        <dbReference type="ARBA" id="ARBA00023180"/>
    </source>
</evidence>
<dbReference type="InterPro" id="IPR050726">
    <property type="entry name" value="mGluR"/>
</dbReference>
<dbReference type="PROSITE" id="PS50259">
    <property type="entry name" value="G_PROTEIN_RECEP_F3_4"/>
    <property type="match status" value="1"/>
</dbReference>
<feature type="transmembrane region" description="Helical" evidence="11">
    <location>
        <begin position="699"/>
        <end position="719"/>
    </location>
</feature>
<dbReference type="SUPFAM" id="SSF53822">
    <property type="entry name" value="Periplasmic binding protein-like I"/>
    <property type="match status" value="2"/>
</dbReference>
<feature type="transmembrane region" description="Helical" evidence="11">
    <location>
        <begin position="664"/>
        <end position="687"/>
    </location>
</feature>
<organism evidence="13 14">
    <name type="scientific">Limulus polyphemus</name>
    <name type="common">Atlantic horseshoe crab</name>
    <dbReference type="NCBI Taxonomy" id="6850"/>
    <lineage>
        <taxon>Eukaryota</taxon>
        <taxon>Metazoa</taxon>
        <taxon>Ecdysozoa</taxon>
        <taxon>Arthropoda</taxon>
        <taxon>Chelicerata</taxon>
        <taxon>Merostomata</taxon>
        <taxon>Xiphosura</taxon>
        <taxon>Limulidae</taxon>
        <taxon>Limulus</taxon>
    </lineage>
</organism>
<feature type="transmembrane region" description="Helical" evidence="11">
    <location>
        <begin position="544"/>
        <end position="563"/>
    </location>
</feature>
<feature type="transmembrane region" description="Helical" evidence="11">
    <location>
        <begin position="575"/>
        <end position="597"/>
    </location>
</feature>
<keyword evidence="2" id="KW-1003">Cell membrane</keyword>
<keyword evidence="4 11" id="KW-1133">Transmembrane helix</keyword>
<dbReference type="Gene3D" id="3.40.50.2300">
    <property type="match status" value="4"/>
</dbReference>
<evidence type="ECO:0000256" key="3">
    <source>
        <dbReference type="ARBA" id="ARBA00022692"/>
    </source>
</evidence>
<evidence type="ECO:0000256" key="1">
    <source>
        <dbReference type="ARBA" id="ARBA00004651"/>
    </source>
</evidence>
<feature type="region of interest" description="Disordered" evidence="10">
    <location>
        <begin position="813"/>
        <end position="834"/>
    </location>
</feature>
<feature type="transmembrane region" description="Helical" evidence="11">
    <location>
        <begin position="506"/>
        <end position="532"/>
    </location>
</feature>
<dbReference type="InterPro" id="IPR017979">
    <property type="entry name" value="GPCR_3_CS"/>
</dbReference>
<dbReference type="InterPro" id="IPR017978">
    <property type="entry name" value="GPCR_3_C"/>
</dbReference>
<reference evidence="14" key="1">
    <citation type="submission" date="2025-08" db="UniProtKB">
        <authorList>
            <consortium name="RefSeq"/>
        </authorList>
    </citation>
    <scope>IDENTIFICATION</scope>
    <source>
        <tissue evidence="14">Muscle</tissue>
    </source>
</reference>
<evidence type="ECO:0000256" key="6">
    <source>
        <dbReference type="ARBA" id="ARBA00023136"/>
    </source>
</evidence>
<dbReference type="CDD" id="cd15045">
    <property type="entry name" value="7tmC_mGluRs"/>
    <property type="match status" value="1"/>
</dbReference>
<gene>
    <name evidence="14" type="primary">LOC106464735</name>
</gene>
<feature type="transmembrane region" description="Helical" evidence="11">
    <location>
        <begin position="731"/>
        <end position="757"/>
    </location>
</feature>
<evidence type="ECO:0000256" key="10">
    <source>
        <dbReference type="SAM" id="MobiDB-lite"/>
    </source>
</evidence>
<keyword evidence="6 11" id="KW-0472">Membrane</keyword>
<dbReference type="InterPro" id="IPR028082">
    <property type="entry name" value="Peripla_BP_I"/>
</dbReference>
<accession>A0ABM1SX64</accession>
<evidence type="ECO:0000313" key="14">
    <source>
        <dbReference type="RefSeq" id="XP_022248220.1"/>
    </source>
</evidence>
<keyword evidence="3 11" id="KW-0812">Transmembrane</keyword>
<dbReference type="Gene3D" id="2.10.50.30">
    <property type="entry name" value="GPCR, family 3, nine cysteines domain"/>
    <property type="match status" value="1"/>
</dbReference>
<dbReference type="RefSeq" id="XP_022248220.1">
    <property type="nucleotide sequence ID" value="XM_022392512.1"/>
</dbReference>
<keyword evidence="5" id="KW-0297">G-protein coupled receptor</keyword>
<sequence>MLILNFSRKPRNMARITETFRTSPSTLCTLFVFQVSNLATISMAFFVGHLLLISLYQVSVASHRQHLNIRHLPKMSELANLLSQNFSDTETFFHHLNLENVDFWKSRTLNSRSVLGWTWNKTNTSLNYTWPVKRVAEIEGDIILGGLMMVHEREDTQICGPIMPQGGIQALECMLYTIDWVNSQENFLPGVTLGAYILDDCDKDTYGLEQAVDFIKGSIRNIDDSTYRCPDGSSPVIRQKMISGVLGAASSVTSIQVANLLRLFKIPQVSFFSTSPELSNKQRFEYFLRTVPSDTNQAQAMVEIIKILNWTYVSILYEESTYGIKAFNVLEERLAHHNICIAIKEKLTKDSGVASEGVYDKIVRKLLSRQRARGLSGDEFQFSKNGDGPARYNIIHFKQVKQGNYQWVRVGEYKNGQLTLNLSQVQFHLHEPHMPPSVCSDPCEKGQAKKFVEGENCCWHCLSCTKYQVLLSETQCVECPLGFLPDNDHEICIAIPELYMRPDSSWAIGALAFSTTGISVTVFVIVVFIRYNDTPVVKASGRELSYVLLAGILMCYGMTYMLVQRPTNFICGAQKTGIGLCFSVVYSALLTKTNRIARIFNAGKRSARRPSFISPKSQLVICGALISVQISITTVWLAFTPPRAIHHHPTREDNHVVCAASINASYMVAFAYPITLTLICTVYAILTRKIPEAFNESKYIGFTMYTTCIIWLAFVPIYFSTAEHVALNVTTMSVAISLSSTVTLVCLFTPKLYILLLHPEKNIRQSMMPQNKHGTLNNTLITTPSATKVESATQSDEYEMSEKLRISRISRATQTPNALPAESQINQADRNVHL</sequence>
<evidence type="ECO:0000259" key="12">
    <source>
        <dbReference type="PROSITE" id="PS50259"/>
    </source>
</evidence>
<keyword evidence="9" id="KW-0807">Transducer</keyword>
<comment type="subcellular location">
    <subcellularLocation>
        <location evidence="1">Cell membrane</location>
        <topology evidence="1">Multi-pass membrane protein</topology>
    </subcellularLocation>
</comment>
<evidence type="ECO:0000256" key="7">
    <source>
        <dbReference type="ARBA" id="ARBA00023170"/>
    </source>
</evidence>
<evidence type="ECO:0000313" key="13">
    <source>
        <dbReference type="Proteomes" id="UP000694941"/>
    </source>
</evidence>
<dbReference type="PRINTS" id="PR00248">
    <property type="entry name" value="GPCRMGR"/>
</dbReference>
<dbReference type="PROSITE" id="PS00981">
    <property type="entry name" value="G_PROTEIN_RECEP_F3_3"/>
    <property type="match status" value="1"/>
</dbReference>
<keyword evidence="7" id="KW-0675">Receptor</keyword>
<dbReference type="Pfam" id="PF00003">
    <property type="entry name" value="7tm_3"/>
    <property type="match status" value="1"/>
</dbReference>
<feature type="transmembrane region" description="Helical" evidence="11">
    <location>
        <begin position="618"/>
        <end position="639"/>
    </location>
</feature>
<evidence type="ECO:0000256" key="11">
    <source>
        <dbReference type="SAM" id="Phobius"/>
    </source>
</evidence>
<dbReference type="Proteomes" id="UP000694941">
    <property type="component" value="Unplaced"/>
</dbReference>
<proteinExistence type="predicted"/>
<evidence type="ECO:0000256" key="2">
    <source>
        <dbReference type="ARBA" id="ARBA00022475"/>
    </source>
</evidence>
<dbReference type="Pfam" id="PF07562">
    <property type="entry name" value="NCD3G"/>
    <property type="match status" value="1"/>
</dbReference>
<dbReference type="PANTHER" id="PTHR24060">
    <property type="entry name" value="METABOTROPIC GLUTAMATE RECEPTOR"/>
    <property type="match status" value="1"/>
</dbReference>
<feature type="domain" description="G-protein coupled receptors family 3 profile" evidence="12">
    <location>
        <begin position="506"/>
        <end position="771"/>
    </location>
</feature>
<evidence type="ECO:0000256" key="9">
    <source>
        <dbReference type="ARBA" id="ARBA00023224"/>
    </source>
</evidence>
<dbReference type="InterPro" id="IPR001828">
    <property type="entry name" value="ANF_lig-bd_rcpt"/>
</dbReference>
<evidence type="ECO:0000256" key="5">
    <source>
        <dbReference type="ARBA" id="ARBA00023040"/>
    </source>
</evidence>
<evidence type="ECO:0000256" key="4">
    <source>
        <dbReference type="ARBA" id="ARBA00022989"/>
    </source>
</evidence>
<dbReference type="InterPro" id="IPR038550">
    <property type="entry name" value="GPCR_3_9-Cys_sf"/>
</dbReference>
<dbReference type="InterPro" id="IPR011500">
    <property type="entry name" value="GPCR_3_9-Cys_dom"/>
</dbReference>
<dbReference type="InterPro" id="IPR000337">
    <property type="entry name" value="GPCR_3"/>
</dbReference>
<dbReference type="GeneID" id="106464735"/>
<keyword evidence="13" id="KW-1185">Reference proteome</keyword>
<dbReference type="Pfam" id="PF01094">
    <property type="entry name" value="ANF_receptor"/>
    <property type="match status" value="1"/>
</dbReference>
<name>A0ABM1SX64_LIMPO</name>